<evidence type="ECO:0000313" key="2">
    <source>
        <dbReference type="EMBL" id="MPM74487.1"/>
    </source>
</evidence>
<feature type="region of interest" description="Disordered" evidence="1">
    <location>
        <begin position="145"/>
        <end position="195"/>
    </location>
</feature>
<comment type="caution">
    <text evidence="2">The sequence shown here is derived from an EMBL/GenBank/DDBJ whole genome shotgun (WGS) entry which is preliminary data.</text>
</comment>
<dbReference type="AlphaFoldDB" id="A0A645CC21"/>
<sequence length="195" mass="20601">MFGHAHADLQFAVVLHGIHAGRHHAVQIDGCERHRIGAGVVQELVDGGIELHDVGHHVFAGHVVGHAHFGFQAQASQRGAQVMRDAGEHDGTVLLELGEFLRHAVEADVHLADFAGHGLFVELAGREVAILDAVGGIGQLLERSVDQPRDHGGSGERQGACGNQPDQPGLATGGRQARAVHQQPVRVAVDGETHP</sequence>
<dbReference type="EMBL" id="VSSQ01025996">
    <property type="protein sequence ID" value="MPM74487.1"/>
    <property type="molecule type" value="Genomic_DNA"/>
</dbReference>
<evidence type="ECO:0000256" key="1">
    <source>
        <dbReference type="SAM" id="MobiDB-lite"/>
    </source>
</evidence>
<gene>
    <name evidence="2" type="ORF">SDC9_121475</name>
</gene>
<name>A0A645CC21_9ZZZZ</name>
<proteinExistence type="predicted"/>
<protein>
    <submittedName>
        <fullName evidence="2">Uncharacterized protein</fullName>
    </submittedName>
</protein>
<reference evidence="2" key="1">
    <citation type="submission" date="2019-08" db="EMBL/GenBank/DDBJ databases">
        <authorList>
            <person name="Kucharzyk K."/>
            <person name="Murdoch R.W."/>
            <person name="Higgins S."/>
            <person name="Loffler F."/>
        </authorList>
    </citation>
    <scope>NUCLEOTIDE SEQUENCE</scope>
</reference>
<accession>A0A645CC21</accession>
<feature type="compositionally biased region" description="Basic and acidic residues" evidence="1">
    <location>
        <begin position="145"/>
        <end position="154"/>
    </location>
</feature>
<organism evidence="2">
    <name type="scientific">bioreactor metagenome</name>
    <dbReference type="NCBI Taxonomy" id="1076179"/>
    <lineage>
        <taxon>unclassified sequences</taxon>
        <taxon>metagenomes</taxon>
        <taxon>ecological metagenomes</taxon>
    </lineage>
</organism>